<feature type="region of interest" description="Disordered" evidence="1">
    <location>
        <begin position="667"/>
        <end position="776"/>
    </location>
</feature>
<feature type="compositionally biased region" description="Low complexity" evidence="1">
    <location>
        <begin position="813"/>
        <end position="825"/>
    </location>
</feature>
<feature type="compositionally biased region" description="Pro residues" evidence="1">
    <location>
        <begin position="1320"/>
        <end position="1341"/>
    </location>
</feature>
<feature type="compositionally biased region" description="Pro residues" evidence="1">
    <location>
        <begin position="753"/>
        <end position="764"/>
    </location>
</feature>
<reference evidence="3" key="1">
    <citation type="submission" date="2017-10" db="EMBL/GenBank/DDBJ databases">
        <title>Rapid genome shrinkage in a self-fertile nematode reveals novel sperm competition proteins.</title>
        <authorList>
            <person name="Yin D."/>
            <person name="Schwarz E.M."/>
            <person name="Thomas C.G."/>
            <person name="Felde R.L."/>
            <person name="Korf I.F."/>
            <person name="Cutter A.D."/>
            <person name="Schartner C.M."/>
            <person name="Ralston E.J."/>
            <person name="Meyer B.J."/>
            <person name="Haag E.S."/>
        </authorList>
    </citation>
    <scope>NUCLEOTIDE SEQUENCE [LARGE SCALE GENOMIC DNA]</scope>
    <source>
        <strain evidence="3">JU1422</strain>
    </source>
</reference>
<feature type="compositionally biased region" description="Basic and acidic residues" evidence="1">
    <location>
        <begin position="1048"/>
        <end position="1097"/>
    </location>
</feature>
<feature type="compositionally biased region" description="Polar residues" evidence="1">
    <location>
        <begin position="911"/>
        <end position="921"/>
    </location>
</feature>
<dbReference type="Proteomes" id="UP000230233">
    <property type="component" value="Chromosome I"/>
</dbReference>
<feature type="compositionally biased region" description="Low complexity" evidence="1">
    <location>
        <begin position="667"/>
        <end position="688"/>
    </location>
</feature>
<feature type="compositionally biased region" description="Pro residues" evidence="1">
    <location>
        <begin position="1232"/>
        <end position="1243"/>
    </location>
</feature>
<protein>
    <submittedName>
        <fullName evidence="2">Uncharacterized protein</fullName>
    </submittedName>
</protein>
<feature type="compositionally biased region" description="Low complexity" evidence="1">
    <location>
        <begin position="1136"/>
        <end position="1145"/>
    </location>
</feature>
<feature type="compositionally biased region" description="Low complexity" evidence="1">
    <location>
        <begin position="581"/>
        <end position="598"/>
    </location>
</feature>
<evidence type="ECO:0000313" key="2">
    <source>
        <dbReference type="EMBL" id="PIC55867.1"/>
    </source>
</evidence>
<feature type="compositionally biased region" description="Basic and acidic residues" evidence="1">
    <location>
        <begin position="1146"/>
        <end position="1161"/>
    </location>
</feature>
<feature type="region of interest" description="Disordered" evidence="1">
    <location>
        <begin position="536"/>
        <end position="599"/>
    </location>
</feature>
<evidence type="ECO:0000313" key="3">
    <source>
        <dbReference type="Proteomes" id="UP000230233"/>
    </source>
</evidence>
<proteinExistence type="predicted"/>
<dbReference type="STRING" id="1611254.A0A2G5VW32"/>
<sequence>MTLSFMKYGRPVKFQKFRISRFSGHPSDKNACRDALRALEHVLIRDAADSSFSAINNSKYGFYSPRNELRPGRLYYIAEPMLIRAAEKEGKMHADNSHLDLLPYIEFFFVKSDKKCKLPVFNQTGEWTTFNDANICICIRFKHAFLFSQHTIRKLAKTVPKSPVVRSYTNFYRYATGRPSVNKNLELLTQFPNETDIQQHYKVDSSKLASDSDSLVVEMFLGDLRELPKLIETLRSEWMHASLWESIVAMCEPNQEENSVKKEVRAASLELLLRRNEFNLKFDTECGNMSMQISEKEPRRYFIRTVSQLTGDTPSSDLDNLLTEKLNSTWSIPITLTFALSTLNCRLNSLLSPLNYVKPPFDSDKRQQWWFGANTTHTNITVEKVKKRIVLEIGPVIEPKQLVYTRQEDEELCGSLLSSFGEVDQYYVQTSTIGKTGPQPRPKREPSQLASMGMMSAELDMARNRQSMEHAMHPRPQDLRELSSLESARIQMRQSIGAAHAVGLASHQGFTSPGPMRHHPYMGGSFDSPGFPYGPNIPASIPFPDAAAFGKGKQRKPRAKKQPGEEGAAPSGRGKGRKGRGAAAVGAGSGRKSSGVVGENQYGMDQMRPQLQRSFSDFQNPMNPQHMNPQYAQHMQHMQQMQNMQQYQQMQQMQQYQQNQQYQQSQQYRMHMQQQQLQQHQMQSPQQQSGMNTPKSQRLTDEDSDEDVDPPRLPKPQVSAASRPSLPPPHQLGNPMVGYPGMPLQSPNHLPLTPSPLSAPPKPFSPEQQHFGTKMRDNAYWKEAERNIDVKPDIEKLKQQMAASSSSGPVLDTATTSSSSDPSTSREPSNATESASSAAPLMKPPTTAQTPKKKLGLEATLSKLRGVQEQALQKQEQQRIQQQDSVDSTNSEQPTPQPQFIQQPGPPLAPNQVNRVMNMSNVFDDEAGSSTNTSDVKPSLASLQKSTDPSTPGTSSSIAQPSGVMPSLKKEVEEQPPPEREKEKLIVKIPKILKVDDRREERREKERDRDRDRDRDGDRERDRYEKEDKSQREKEKKERDKERKRRDRDRSEAKKEKDSSSGTREKESKKRKREKSEEKDKREPERKKEKKEGKELSKTTTKSVLPMIPTRTLKNFRIPKKDTVEDDKKEPKDESIPGPSTSSESSTRKEVAPAPISRKESTTSSVAPLQRKESFTSQSGAFPPSDHHREPPKKKPPPISGPAQGSYSGSSNAGPISSSSRGSGNGGSRKPPILPPPALPMRGPPSDQMYRERTGSMRGFPPSSHYHGSGGSGGSKQVASYAQGLPPGMGPPAAKPHGNSYQASHGMPTLGPPQISQREQPPPPPQMIPLPKENPPPPLAPPSRTHRDSRARGGGDNGPDSPEEGTLRIDDE</sequence>
<organism evidence="2 3">
    <name type="scientific">Caenorhabditis nigoni</name>
    <dbReference type="NCBI Taxonomy" id="1611254"/>
    <lineage>
        <taxon>Eukaryota</taxon>
        <taxon>Metazoa</taxon>
        <taxon>Ecdysozoa</taxon>
        <taxon>Nematoda</taxon>
        <taxon>Chromadorea</taxon>
        <taxon>Rhabditida</taxon>
        <taxon>Rhabditina</taxon>
        <taxon>Rhabditomorpha</taxon>
        <taxon>Rhabditoidea</taxon>
        <taxon>Rhabditidae</taxon>
        <taxon>Peloderinae</taxon>
        <taxon>Caenorhabditis</taxon>
    </lineage>
</organism>
<dbReference type="PANTHER" id="PTHR13585">
    <property type="entry name" value="CHASCON, ISOFORM D-RELATED"/>
    <property type="match status" value="1"/>
</dbReference>
<accession>A0A2G5VW32</accession>
<feature type="compositionally biased region" description="Low complexity" evidence="1">
    <location>
        <begin position="1206"/>
        <end position="1222"/>
    </location>
</feature>
<feature type="compositionally biased region" description="Basic and acidic residues" evidence="1">
    <location>
        <begin position="968"/>
        <end position="986"/>
    </location>
</feature>
<gene>
    <name evidence="2" type="primary">Cni-sop-3</name>
    <name evidence="2" type="synonym">Cnig_chr_I.g967</name>
    <name evidence="2" type="ORF">B9Z55_000967</name>
</gene>
<feature type="compositionally biased region" description="Low complexity" evidence="1">
    <location>
        <begin position="868"/>
        <end position="883"/>
    </location>
</feature>
<feature type="compositionally biased region" description="Basic and acidic residues" evidence="1">
    <location>
        <begin position="1119"/>
        <end position="1135"/>
    </location>
</feature>
<name>A0A2G5VW32_9PELO</name>
<dbReference type="EMBL" id="PDUG01000001">
    <property type="protein sequence ID" value="PIC55867.1"/>
    <property type="molecule type" value="Genomic_DNA"/>
</dbReference>
<dbReference type="PANTHER" id="PTHR13585:SF19">
    <property type="entry name" value="ZINC FINGER CCCH DOMAIN-CONTAINING PROTEIN 13"/>
    <property type="match status" value="1"/>
</dbReference>
<dbReference type="InterPro" id="IPR052824">
    <property type="entry name" value="m6A_RNA_Methylation_Regulator"/>
</dbReference>
<comment type="caution">
    <text evidence="2">The sequence shown here is derived from an EMBL/GenBank/DDBJ whole genome shotgun (WGS) entry which is preliminary data.</text>
</comment>
<dbReference type="OrthoDB" id="5861512at2759"/>
<keyword evidence="3" id="KW-1185">Reference proteome</keyword>
<feature type="compositionally biased region" description="Polar residues" evidence="1">
    <location>
        <begin position="826"/>
        <end position="837"/>
    </location>
</feature>
<feature type="compositionally biased region" description="Basic and acidic residues" evidence="1">
    <location>
        <begin position="993"/>
        <end position="1041"/>
    </location>
</feature>
<feature type="compositionally biased region" description="Low complexity" evidence="1">
    <location>
        <begin position="946"/>
        <end position="957"/>
    </location>
</feature>
<feature type="compositionally biased region" description="Basic residues" evidence="1">
    <location>
        <begin position="552"/>
        <end position="561"/>
    </location>
</feature>
<evidence type="ECO:0000256" key="1">
    <source>
        <dbReference type="SAM" id="MobiDB-lite"/>
    </source>
</evidence>
<feature type="compositionally biased region" description="Polar residues" evidence="1">
    <location>
        <begin position="928"/>
        <end position="945"/>
    </location>
</feature>
<feature type="region of interest" description="Disordered" evidence="1">
    <location>
        <begin position="791"/>
        <end position="1372"/>
    </location>
</feature>